<accession>A0A917ML06</accession>
<dbReference type="Proteomes" id="UP000603912">
    <property type="component" value="Unassembled WGS sequence"/>
</dbReference>
<dbReference type="EMBL" id="BMES01000002">
    <property type="protein sequence ID" value="GGH26955.1"/>
    <property type="molecule type" value="Genomic_DNA"/>
</dbReference>
<gene>
    <name evidence="1" type="ORF">GCM10007036_35170</name>
</gene>
<comment type="caution">
    <text evidence="1">The sequence shown here is derived from an EMBL/GenBank/DDBJ whole genome shotgun (WGS) entry which is preliminary data.</text>
</comment>
<reference evidence="1" key="2">
    <citation type="submission" date="2020-09" db="EMBL/GenBank/DDBJ databases">
        <authorList>
            <person name="Sun Q."/>
            <person name="Zhou Y."/>
        </authorList>
    </citation>
    <scope>NUCLEOTIDE SEQUENCE</scope>
    <source>
        <strain evidence="1">CGMCC 1.12214</strain>
    </source>
</reference>
<dbReference type="RefSeq" id="WP_188519001.1">
    <property type="nucleotide sequence ID" value="NZ_BMES01000002.1"/>
</dbReference>
<dbReference type="AlphaFoldDB" id="A0A917ML06"/>
<organism evidence="1 2">
    <name type="scientific">Alsobacter metallidurans</name>
    <dbReference type="NCBI Taxonomy" id="340221"/>
    <lineage>
        <taxon>Bacteria</taxon>
        <taxon>Pseudomonadati</taxon>
        <taxon>Pseudomonadota</taxon>
        <taxon>Alphaproteobacteria</taxon>
        <taxon>Hyphomicrobiales</taxon>
        <taxon>Alsobacteraceae</taxon>
        <taxon>Alsobacter</taxon>
    </lineage>
</organism>
<name>A0A917ML06_9HYPH</name>
<evidence type="ECO:0000313" key="2">
    <source>
        <dbReference type="Proteomes" id="UP000603912"/>
    </source>
</evidence>
<evidence type="ECO:0000313" key="1">
    <source>
        <dbReference type="EMBL" id="GGH26955.1"/>
    </source>
</evidence>
<sequence>MATTHDKIRRRLAPFLAEQRITEPEVTTTLAFANGPERLVVRVSPRGKESDRLATELNAALADLGDDVVVELAQAS</sequence>
<proteinExistence type="predicted"/>
<keyword evidence="2" id="KW-1185">Reference proteome</keyword>
<protein>
    <submittedName>
        <fullName evidence="1">Uncharacterized protein</fullName>
    </submittedName>
</protein>
<reference evidence="1" key="1">
    <citation type="journal article" date="2014" name="Int. J. Syst. Evol. Microbiol.">
        <title>Complete genome sequence of Corynebacterium casei LMG S-19264T (=DSM 44701T), isolated from a smear-ripened cheese.</title>
        <authorList>
            <consortium name="US DOE Joint Genome Institute (JGI-PGF)"/>
            <person name="Walter F."/>
            <person name="Albersmeier A."/>
            <person name="Kalinowski J."/>
            <person name="Ruckert C."/>
        </authorList>
    </citation>
    <scope>NUCLEOTIDE SEQUENCE</scope>
    <source>
        <strain evidence="1">CGMCC 1.12214</strain>
    </source>
</reference>